<keyword evidence="4" id="KW-0646">Protease inhibitor</keyword>
<dbReference type="CDD" id="cd00042">
    <property type="entry name" value="CY"/>
    <property type="match status" value="1"/>
</dbReference>
<dbReference type="STRING" id="13616.ENSMODP00000060329"/>
<dbReference type="GO" id="GO:0004869">
    <property type="term" value="F:cysteine-type endopeptidase inhibitor activity"/>
    <property type="evidence" value="ECO:0007669"/>
    <property type="project" value="UniProtKB-KW"/>
</dbReference>
<dbReference type="GO" id="GO:0005737">
    <property type="term" value="C:cytoplasm"/>
    <property type="evidence" value="ECO:0007669"/>
    <property type="project" value="UniProtKB-SubCell"/>
</dbReference>
<dbReference type="AlphaFoldDB" id="A0A5F8HKH0"/>
<evidence type="ECO:0000256" key="4">
    <source>
        <dbReference type="ARBA" id="ARBA00022690"/>
    </source>
</evidence>
<feature type="domain" description="Cystatin" evidence="6">
    <location>
        <begin position="2"/>
        <end position="99"/>
    </location>
</feature>
<evidence type="ECO:0000256" key="1">
    <source>
        <dbReference type="ARBA" id="ARBA00004496"/>
    </source>
</evidence>
<dbReference type="InterPro" id="IPR046350">
    <property type="entry name" value="Cystatin_sf"/>
</dbReference>
<dbReference type="PANTHER" id="PTHR11414:SF20">
    <property type="entry name" value="CYSTATIN-A"/>
    <property type="match status" value="1"/>
</dbReference>
<evidence type="ECO:0000313" key="8">
    <source>
        <dbReference type="Proteomes" id="UP000002280"/>
    </source>
</evidence>
<dbReference type="GeneTree" id="ENSGT00940000155717"/>
<evidence type="ECO:0000256" key="5">
    <source>
        <dbReference type="ARBA" id="ARBA00022704"/>
    </source>
</evidence>
<keyword evidence="8" id="KW-1185">Reference proteome</keyword>
<evidence type="ECO:0000259" key="6">
    <source>
        <dbReference type="SMART" id="SM00043"/>
    </source>
</evidence>
<name>A0A5F8HKH0_MONDO</name>
<organism evidence="7 8">
    <name type="scientific">Monodelphis domestica</name>
    <name type="common">Gray short-tailed opossum</name>
    <dbReference type="NCBI Taxonomy" id="13616"/>
    <lineage>
        <taxon>Eukaryota</taxon>
        <taxon>Metazoa</taxon>
        <taxon>Chordata</taxon>
        <taxon>Craniata</taxon>
        <taxon>Vertebrata</taxon>
        <taxon>Euteleostomi</taxon>
        <taxon>Mammalia</taxon>
        <taxon>Metatheria</taxon>
        <taxon>Didelphimorphia</taxon>
        <taxon>Didelphidae</taxon>
        <taxon>Monodelphis</taxon>
    </lineage>
</organism>
<dbReference type="SUPFAM" id="SSF54403">
    <property type="entry name" value="Cystatin/monellin"/>
    <property type="match status" value="1"/>
</dbReference>
<dbReference type="InterPro" id="IPR001713">
    <property type="entry name" value="Prot_inh_stefin"/>
</dbReference>
<dbReference type="PRINTS" id="PR00295">
    <property type="entry name" value="STEFINA"/>
</dbReference>
<dbReference type="Pfam" id="PF00031">
    <property type="entry name" value="Cystatin"/>
    <property type="match status" value="1"/>
</dbReference>
<dbReference type="KEGG" id="mdo:103093927"/>
<dbReference type="PANTHER" id="PTHR11414">
    <property type="entry name" value="CYSTATIN FAMILY MEMBER"/>
    <property type="match status" value="1"/>
</dbReference>
<evidence type="ECO:0000256" key="3">
    <source>
        <dbReference type="ARBA" id="ARBA00022490"/>
    </source>
</evidence>
<comment type="similarity">
    <text evidence="2">Belongs to the cystatin family.</text>
</comment>
<proteinExistence type="inferred from homology"/>
<dbReference type="FunFam" id="3.10.450.10:FF:000001">
    <property type="entry name" value="Cystatin-A"/>
    <property type="match status" value="1"/>
</dbReference>
<reference evidence="7 8" key="1">
    <citation type="journal article" date="2007" name="Nature">
        <title>Genome of the marsupial Monodelphis domestica reveals innovation in non-coding sequences.</title>
        <authorList>
            <person name="Mikkelsen T.S."/>
            <person name="Wakefield M.J."/>
            <person name="Aken B."/>
            <person name="Amemiya C.T."/>
            <person name="Chang J.L."/>
            <person name="Duke S."/>
            <person name="Garber M."/>
            <person name="Gentles A.J."/>
            <person name="Goodstadt L."/>
            <person name="Heger A."/>
            <person name="Jurka J."/>
            <person name="Kamal M."/>
            <person name="Mauceli E."/>
            <person name="Searle S.M."/>
            <person name="Sharpe T."/>
            <person name="Baker M.L."/>
            <person name="Batzer M.A."/>
            <person name="Benos P.V."/>
            <person name="Belov K."/>
            <person name="Clamp M."/>
            <person name="Cook A."/>
            <person name="Cuff J."/>
            <person name="Das R."/>
            <person name="Davidow L."/>
            <person name="Deakin J.E."/>
            <person name="Fazzari M.J."/>
            <person name="Glass J.L."/>
            <person name="Grabherr M."/>
            <person name="Greally J.M."/>
            <person name="Gu W."/>
            <person name="Hore T.A."/>
            <person name="Huttley G.A."/>
            <person name="Kleber M."/>
            <person name="Jirtle R.L."/>
            <person name="Koina E."/>
            <person name="Lee J.T."/>
            <person name="Mahony S."/>
            <person name="Marra M.A."/>
            <person name="Miller R.D."/>
            <person name="Nicholls R.D."/>
            <person name="Oda M."/>
            <person name="Papenfuss A.T."/>
            <person name="Parra Z.E."/>
            <person name="Pollock D.D."/>
            <person name="Ray D.A."/>
            <person name="Schein J.E."/>
            <person name="Speed T.P."/>
            <person name="Thompson K."/>
            <person name="VandeBerg J.L."/>
            <person name="Wade C.M."/>
            <person name="Walker J.A."/>
            <person name="Waters P.D."/>
            <person name="Webber C."/>
            <person name="Weidman J.R."/>
            <person name="Xie X."/>
            <person name="Zody M.C."/>
            <person name="Baldwin J."/>
            <person name="Abdouelleil A."/>
            <person name="Abdulkadir J."/>
            <person name="Abebe A."/>
            <person name="Abera B."/>
            <person name="Abreu J."/>
            <person name="Acer S.C."/>
            <person name="Aftuck L."/>
            <person name="Alexander A."/>
            <person name="An P."/>
            <person name="Anderson E."/>
            <person name="Anderson S."/>
            <person name="Arachi H."/>
            <person name="Azer M."/>
            <person name="Bachantsang P."/>
            <person name="Barry A."/>
            <person name="Bayul T."/>
            <person name="Berlin A."/>
            <person name="Bessette D."/>
            <person name="Bloom T."/>
            <person name="Bloom T."/>
            <person name="Boguslavskiy L."/>
            <person name="Bonnet C."/>
            <person name="Boukhgalter B."/>
            <person name="Bourzgui I."/>
            <person name="Brown A."/>
            <person name="Cahill P."/>
            <person name="Channer S."/>
            <person name="Cheshatsang Y."/>
            <person name="Chuda L."/>
            <person name="Citroen M."/>
            <person name="Collymore A."/>
            <person name="Cooke P."/>
            <person name="Costello M."/>
            <person name="D'Aco K."/>
            <person name="Daza R."/>
            <person name="De Haan G."/>
            <person name="DeGray S."/>
            <person name="DeMaso C."/>
            <person name="Dhargay N."/>
            <person name="Dooley K."/>
            <person name="Dooley E."/>
            <person name="Doricent M."/>
            <person name="Dorje P."/>
            <person name="Dorjee K."/>
            <person name="Dupes A."/>
            <person name="Elong R."/>
            <person name="Falk J."/>
            <person name="Farina A."/>
            <person name="Faro S."/>
            <person name="Ferguson D."/>
            <person name="Fisher S."/>
            <person name="Foley C.D."/>
            <person name="Franke A."/>
            <person name="Friedrich D."/>
            <person name="Gadbois L."/>
            <person name="Gearin G."/>
            <person name="Gearin C.R."/>
            <person name="Giannoukos G."/>
            <person name="Goode T."/>
            <person name="Graham J."/>
            <person name="Grandbois E."/>
            <person name="Grewal S."/>
            <person name="Gyaltsen K."/>
            <person name="Hafez N."/>
            <person name="Hagos B."/>
            <person name="Hall J."/>
            <person name="Henson C."/>
            <person name="Hollinger A."/>
            <person name="Honan T."/>
            <person name="Huard M.D."/>
            <person name="Hughes L."/>
            <person name="Hurhula B."/>
            <person name="Husby M.E."/>
            <person name="Kamat A."/>
            <person name="Kanga B."/>
            <person name="Kashin S."/>
            <person name="Khazanovich D."/>
            <person name="Kisner P."/>
            <person name="Lance K."/>
            <person name="Lara M."/>
            <person name="Lee W."/>
            <person name="Lennon N."/>
            <person name="Letendre F."/>
            <person name="LeVine R."/>
            <person name="Lipovsky A."/>
            <person name="Liu X."/>
            <person name="Liu J."/>
            <person name="Liu S."/>
            <person name="Lokyitsang T."/>
            <person name="Lokyitsang Y."/>
            <person name="Lubonja R."/>
            <person name="Lui A."/>
            <person name="MacDonald P."/>
            <person name="Magnisalis V."/>
            <person name="Maru K."/>
            <person name="Matthews C."/>
            <person name="McCusker W."/>
            <person name="McDonough S."/>
            <person name="Mehta T."/>
            <person name="Meldrim J."/>
            <person name="Meneus L."/>
            <person name="Mihai O."/>
            <person name="Mihalev A."/>
            <person name="Mihova T."/>
            <person name="Mittelman R."/>
            <person name="Mlenga V."/>
            <person name="Montmayeur A."/>
            <person name="Mulrain L."/>
            <person name="Navidi A."/>
            <person name="Naylor J."/>
            <person name="Negash T."/>
            <person name="Nguyen T."/>
            <person name="Nguyen N."/>
            <person name="Nicol R."/>
            <person name="Norbu C."/>
            <person name="Norbu N."/>
            <person name="Novod N."/>
            <person name="O'Neill B."/>
            <person name="Osman S."/>
            <person name="Markiewicz E."/>
            <person name="Oyono O.L."/>
            <person name="Patti C."/>
            <person name="Phunkhang P."/>
            <person name="Pierre F."/>
            <person name="Priest M."/>
            <person name="Raghuraman S."/>
            <person name="Rege F."/>
            <person name="Reyes R."/>
            <person name="Rise C."/>
            <person name="Rogov P."/>
            <person name="Ross K."/>
            <person name="Ryan E."/>
            <person name="Settipalli S."/>
            <person name="Shea T."/>
            <person name="Sherpa N."/>
            <person name="Shi L."/>
            <person name="Shih D."/>
            <person name="Sparrow T."/>
            <person name="Spaulding J."/>
            <person name="Stalker J."/>
            <person name="Stange-Thomann N."/>
            <person name="Stavropoulos S."/>
            <person name="Stone C."/>
            <person name="Strader C."/>
            <person name="Tesfaye S."/>
            <person name="Thomson T."/>
            <person name="Thoulutsang Y."/>
            <person name="Thoulutsang D."/>
            <person name="Topham K."/>
            <person name="Topping I."/>
            <person name="Tsamla T."/>
            <person name="Vassiliev H."/>
            <person name="Vo A."/>
            <person name="Wangchuk T."/>
            <person name="Wangdi T."/>
            <person name="Weiand M."/>
            <person name="Wilkinson J."/>
            <person name="Wilson A."/>
            <person name="Yadav S."/>
            <person name="Young G."/>
            <person name="Yu Q."/>
            <person name="Zembek L."/>
            <person name="Zhong D."/>
            <person name="Zimmer A."/>
            <person name="Zwirko Z."/>
            <person name="Jaffe D.B."/>
            <person name="Alvarez P."/>
            <person name="Brockman W."/>
            <person name="Butler J."/>
            <person name="Chin C."/>
            <person name="Gnerre S."/>
            <person name="MacCallum I."/>
            <person name="Graves J.A."/>
            <person name="Ponting C.P."/>
            <person name="Breen M."/>
            <person name="Samollow P.B."/>
            <person name="Lander E.S."/>
            <person name="Lindblad-Toh K."/>
        </authorList>
    </citation>
    <scope>NUCLEOTIDE SEQUENCE [LARGE SCALE GENOMIC DNA]</scope>
</reference>
<reference evidence="7" key="2">
    <citation type="submission" date="2025-08" db="UniProtKB">
        <authorList>
            <consortium name="Ensembl"/>
        </authorList>
    </citation>
    <scope>IDENTIFICATION</scope>
</reference>
<dbReference type="SMART" id="SM00043">
    <property type="entry name" value="CY"/>
    <property type="match status" value="1"/>
</dbReference>
<evidence type="ECO:0000256" key="2">
    <source>
        <dbReference type="ARBA" id="ARBA00009403"/>
    </source>
</evidence>
<dbReference type="InParanoid" id="A0A5F8HKH0"/>
<reference evidence="7" key="3">
    <citation type="submission" date="2025-09" db="UniProtKB">
        <authorList>
            <consortium name="Ensembl"/>
        </authorList>
    </citation>
    <scope>IDENTIFICATION</scope>
</reference>
<comment type="subcellular location">
    <subcellularLocation>
        <location evidence="1">Cytoplasm</location>
    </subcellularLocation>
</comment>
<evidence type="ECO:0000313" key="7">
    <source>
        <dbReference type="Ensembl" id="ENSMODP00000060329.1"/>
    </source>
</evidence>
<dbReference type="Bgee" id="ENSMODG00000042754">
    <property type="expression patterns" value="Expressed in placenta and 10 other cell types or tissues"/>
</dbReference>
<dbReference type="Ensembl" id="ENSMODT00000080954.1">
    <property type="protein sequence ID" value="ENSMODP00000060329.1"/>
    <property type="gene ID" value="ENSMODG00000042754.1"/>
</dbReference>
<gene>
    <name evidence="7" type="primary">LOC100018312</name>
</gene>
<dbReference type="OrthoDB" id="9445736at2759"/>
<dbReference type="PROSITE" id="PS00287">
    <property type="entry name" value="CYSTATIN"/>
    <property type="match status" value="1"/>
</dbReference>
<keyword evidence="5" id="KW-0789">Thiol protease inhibitor</keyword>
<accession>A0A5F8HKH0</accession>
<protein>
    <submittedName>
        <fullName evidence="7">Cystatin-A1-like</fullName>
    </submittedName>
</protein>
<keyword evidence="3" id="KW-0963">Cytoplasm</keyword>
<dbReference type="InterPro" id="IPR018073">
    <property type="entry name" value="Prot_inh_cystat_CS"/>
</dbReference>
<dbReference type="Proteomes" id="UP000002280">
    <property type="component" value="Chromosome 4"/>
</dbReference>
<dbReference type="InterPro" id="IPR000010">
    <property type="entry name" value="Cystatin_dom"/>
</dbReference>
<dbReference type="Gene3D" id="3.10.450.10">
    <property type="match status" value="1"/>
</dbReference>
<sequence>MMPRGGLSEARPATEEIQKKVDQVKSQFQKKSNVECTEFKAESYKTQVVAGTIDYVKVHIGNNKYIHMKILEPLTHADNELELLDYQCDKTKDDELVYF</sequence>